<name>A0AAV8V186_9RHOD</name>
<organism evidence="1 2">
    <name type="scientific">Rhodosorus marinus</name>
    <dbReference type="NCBI Taxonomy" id="101924"/>
    <lineage>
        <taxon>Eukaryota</taxon>
        <taxon>Rhodophyta</taxon>
        <taxon>Stylonematophyceae</taxon>
        <taxon>Stylonematales</taxon>
        <taxon>Stylonemataceae</taxon>
        <taxon>Rhodosorus</taxon>
    </lineage>
</organism>
<reference evidence="1 2" key="1">
    <citation type="journal article" date="2023" name="Nat. Commun.">
        <title>Origin of minicircular mitochondrial genomes in red algae.</title>
        <authorList>
            <person name="Lee Y."/>
            <person name="Cho C.H."/>
            <person name="Lee Y.M."/>
            <person name="Park S.I."/>
            <person name="Yang J.H."/>
            <person name="West J.A."/>
            <person name="Bhattacharya D."/>
            <person name="Yoon H.S."/>
        </authorList>
    </citation>
    <scope>NUCLEOTIDE SEQUENCE [LARGE SCALE GENOMIC DNA]</scope>
    <source>
        <strain evidence="1 2">CCMP1338</strain>
        <tissue evidence="1">Whole cell</tissue>
    </source>
</reference>
<proteinExistence type="predicted"/>
<gene>
    <name evidence="1" type="ORF">NDN08_005291</name>
</gene>
<evidence type="ECO:0000313" key="2">
    <source>
        <dbReference type="Proteomes" id="UP001157974"/>
    </source>
</evidence>
<sequence length="485" mass="54251">MLFNQTKKWLVEELSADAQLDVSVEAVNARRDLKYSLGELEDDGKSVNVEAYGLLNQGRGAQELALLSEVDPFGVLRALLNRYESQGSVNALLELGNLILYGDCTREFLKNALRNELPEGKRDALQLFAELLVRDQKPLANSSMPRRVFSLSEVMEILLDVERISVIWLNTLSSAFLAQPDNLLVEKHLVTDVCDRLTTVVDRREEQGRLLIAAAIEVLQSMQKRMGFESRSLVFSLLGPTSRIYLCSTGDNRLSTYSRAGRSSELVYLMEMLWAFAAGRGCKWLKDDWPTGGAFQSSGERSFRGRTKFQLRSWMVALALFLTRCTAEEHARVSVEVLQHTFQSENSAIAVQLRVFCALLERPDLSGVVSPDVARVARYICSDISNLVAKLEKRLDGDQTGGSADLPQVPAEVLRSLYIFPLKSLSEIGKQLERGKATCMDLFITVILRLSSLIGSMRAREILEKAFDEGSIPRDLYLSLSQLVK</sequence>
<keyword evidence="2" id="KW-1185">Reference proteome</keyword>
<accession>A0AAV8V186</accession>
<comment type="caution">
    <text evidence="1">The sequence shown here is derived from an EMBL/GenBank/DDBJ whole genome shotgun (WGS) entry which is preliminary data.</text>
</comment>
<dbReference type="Proteomes" id="UP001157974">
    <property type="component" value="Unassembled WGS sequence"/>
</dbReference>
<evidence type="ECO:0000313" key="1">
    <source>
        <dbReference type="EMBL" id="KAJ8908586.1"/>
    </source>
</evidence>
<evidence type="ECO:0008006" key="3">
    <source>
        <dbReference type="Google" id="ProtNLM"/>
    </source>
</evidence>
<protein>
    <recommendedName>
        <fullName evidence="3">Nuclear pore complex protein</fullName>
    </recommendedName>
</protein>
<dbReference type="EMBL" id="JAMWBK010000001">
    <property type="protein sequence ID" value="KAJ8908586.1"/>
    <property type="molecule type" value="Genomic_DNA"/>
</dbReference>
<dbReference type="AlphaFoldDB" id="A0AAV8V186"/>